<dbReference type="GO" id="GO:0004458">
    <property type="term" value="F:D-lactate dehydrogenase (cytochrome) activity"/>
    <property type="evidence" value="ECO:0007669"/>
    <property type="project" value="TreeGrafter"/>
</dbReference>
<keyword evidence="2" id="KW-0285">Flavoprotein</keyword>
<keyword evidence="10" id="KW-1185">Reference proteome</keyword>
<dbReference type="SUPFAM" id="SSF56176">
    <property type="entry name" value="FAD-binding/transporter-associated domain-like"/>
    <property type="match status" value="1"/>
</dbReference>
<dbReference type="GO" id="GO:0051536">
    <property type="term" value="F:iron-sulfur cluster binding"/>
    <property type="evidence" value="ECO:0007669"/>
    <property type="project" value="UniProtKB-KW"/>
</dbReference>
<dbReference type="EMBL" id="CP094970">
    <property type="protein sequence ID" value="UYM05812.1"/>
    <property type="molecule type" value="Genomic_DNA"/>
</dbReference>
<dbReference type="Pfam" id="PF02754">
    <property type="entry name" value="CCG"/>
    <property type="match status" value="2"/>
</dbReference>
<dbReference type="KEGG" id="sgrg:L0C25_01660"/>
<dbReference type="InterPro" id="IPR006094">
    <property type="entry name" value="Oxid_FAD_bind_N"/>
</dbReference>
<dbReference type="Gene3D" id="3.30.465.10">
    <property type="match status" value="1"/>
</dbReference>
<sequence length="973" mass="105548">METPVDAPAAFADELQRAVRGDVRFDDYSRHLFSRDASMYTIRPVGVVCPRDHEDVAAAVRVAAKHGVEITPRGAGTSLAGQTVGRGIVLDFSKYMNRILDLDPEARTARVQVGVVQDDLNRAAAPYGLMFGPDTSTSNRATIGGMLGNNSAGSGSLRYGMTIDHVRALDAILADGSTAHFGPVDGAEVDRRAGAPTLEGSLYRELPRIVGDNAAAIADGFPPFWRRACGYRLDRLADDATPFDLAKFIVGCEGTLAIATEVDVDLVPKPKHTVYAVGHFETTQQAIEATGDALSCEPAQVELMDKTILDLSRQKIEYADLGDHLVGDPAALLFVSFNGDDRDEVLRRLDHLIEVWAAAGHGYHTLTLVTPAEQEALLKVRKSSLGLLMAASEGTNRPLAFVEDTAVPPERLAEYTARFAQILDTYEMKAGFYGHCSVGCLHIRPFVDLADPDEIARMRTVAAKIKELVREFGGVNSSEHGDGLARSEFNRDIFGDELYEAMQDVKRVFDPQDILNPGKIVNAPPMTDNLRDAMLAPAPELRTRLDFEVVGGMRSAADRCMNIGLCRKSTTGAMCPSYIATRDEEHATRGRANALVKALSEPDPKTALGDERLHEVLDLCLMCKACKAECPLGVDMAKLKSEALSHHHDIHGVPLRSRVFGAIRSLNRMGSTLAPIANLPGRVPFVRRLMERVLGIARERPLPRFHFRNLRRWYARQPKQHAPAALGTVNFLADSFTTYTEPHIGQAAIGLLQQAGWNVDLPAAGCCGRSALSKGLVDQAAASARDMAKRLDKGTAPDSPIVGCEPSCLYTLRDEHTSLAPDDPHVKAVAGRVRQLEELLVDAIDAGHLTLAADSWLAGRRILFHGHCHQKAEVGTAATMELLRRIPGAEVVELDAGCCGMAGSFGYESEHYEISMKVGSDRLFPAVRAEAPETVIAATGTSCREQISHGTDRSAWHPVELVHQALGSTDAHH</sequence>
<dbReference type="InterPro" id="IPR004113">
    <property type="entry name" value="FAD-bd_oxidored_4_C"/>
</dbReference>
<dbReference type="InterPro" id="IPR009051">
    <property type="entry name" value="Helical_ferredxn"/>
</dbReference>
<dbReference type="InterPro" id="IPR017900">
    <property type="entry name" value="4Fe4S_Fe_S_CS"/>
</dbReference>
<dbReference type="InterPro" id="IPR016169">
    <property type="entry name" value="FAD-bd_PCMH_sub2"/>
</dbReference>
<protein>
    <submittedName>
        <fullName evidence="9">FAD-binding protein</fullName>
    </submittedName>
</protein>
<organism evidence="9 10">
    <name type="scientific">Solicola gregarius</name>
    <dbReference type="NCBI Taxonomy" id="2908642"/>
    <lineage>
        <taxon>Bacteria</taxon>
        <taxon>Bacillati</taxon>
        <taxon>Actinomycetota</taxon>
        <taxon>Actinomycetes</taxon>
        <taxon>Propionibacteriales</taxon>
        <taxon>Nocardioidaceae</taxon>
        <taxon>Solicola</taxon>
    </lineage>
</organism>
<evidence type="ECO:0000256" key="7">
    <source>
        <dbReference type="ARBA" id="ARBA00023014"/>
    </source>
</evidence>
<evidence type="ECO:0000256" key="2">
    <source>
        <dbReference type="ARBA" id="ARBA00022630"/>
    </source>
</evidence>
<dbReference type="InterPro" id="IPR004017">
    <property type="entry name" value="Cys_rich_dom"/>
</dbReference>
<dbReference type="Proteomes" id="UP001164390">
    <property type="component" value="Chromosome"/>
</dbReference>
<keyword evidence="5" id="KW-0560">Oxidoreductase</keyword>
<dbReference type="SUPFAM" id="SSF55103">
    <property type="entry name" value="FAD-linked oxidases, C-terminal domain"/>
    <property type="match status" value="1"/>
</dbReference>
<reference evidence="9" key="1">
    <citation type="submission" date="2022-01" db="EMBL/GenBank/DDBJ databases">
        <title>Nocardioidaceae gen. sp. A5X3R13.</title>
        <authorList>
            <person name="Lopez Marin M.A."/>
            <person name="Uhlik O."/>
        </authorList>
    </citation>
    <scope>NUCLEOTIDE SEQUENCE</scope>
    <source>
        <strain evidence="9">A5X3R13</strain>
    </source>
</reference>
<evidence type="ECO:0000256" key="6">
    <source>
        <dbReference type="ARBA" id="ARBA00023004"/>
    </source>
</evidence>
<dbReference type="AlphaFoldDB" id="A0AA46TI67"/>
<dbReference type="InterPro" id="IPR036318">
    <property type="entry name" value="FAD-bd_PCMH-like_sf"/>
</dbReference>
<evidence type="ECO:0000256" key="4">
    <source>
        <dbReference type="ARBA" id="ARBA00022827"/>
    </source>
</evidence>
<dbReference type="GO" id="GO:0071949">
    <property type="term" value="F:FAD binding"/>
    <property type="evidence" value="ECO:0007669"/>
    <property type="project" value="InterPro"/>
</dbReference>
<dbReference type="InterPro" id="IPR016166">
    <property type="entry name" value="FAD-bd_PCMH"/>
</dbReference>
<keyword evidence="4" id="KW-0274">FAD</keyword>
<dbReference type="GO" id="GO:0046872">
    <property type="term" value="F:metal ion binding"/>
    <property type="evidence" value="ECO:0007669"/>
    <property type="project" value="UniProtKB-KW"/>
</dbReference>
<dbReference type="Gene3D" id="3.30.70.2740">
    <property type="match status" value="1"/>
</dbReference>
<feature type="domain" description="FAD-binding PCMH-type" evidence="8">
    <location>
        <begin position="40"/>
        <end position="269"/>
    </location>
</feature>
<dbReference type="RefSeq" id="WP_271634638.1">
    <property type="nucleotide sequence ID" value="NZ_CP094970.1"/>
</dbReference>
<dbReference type="SUPFAM" id="SSF46548">
    <property type="entry name" value="alpha-helical ferredoxin"/>
    <property type="match status" value="1"/>
</dbReference>
<keyword evidence="6" id="KW-0408">Iron</keyword>
<name>A0AA46TI67_9ACTN</name>
<evidence type="ECO:0000256" key="1">
    <source>
        <dbReference type="ARBA" id="ARBA00001974"/>
    </source>
</evidence>
<evidence type="ECO:0000313" key="9">
    <source>
        <dbReference type="EMBL" id="UYM05812.1"/>
    </source>
</evidence>
<dbReference type="PANTHER" id="PTHR11748">
    <property type="entry name" value="D-LACTATE DEHYDROGENASE"/>
    <property type="match status" value="1"/>
</dbReference>
<keyword evidence="3" id="KW-0479">Metal-binding</keyword>
<dbReference type="GO" id="GO:1903457">
    <property type="term" value="P:lactate catabolic process"/>
    <property type="evidence" value="ECO:0007669"/>
    <property type="project" value="TreeGrafter"/>
</dbReference>
<dbReference type="Pfam" id="PF02913">
    <property type="entry name" value="FAD-oxidase_C"/>
    <property type="match status" value="1"/>
</dbReference>
<dbReference type="PROSITE" id="PS51387">
    <property type="entry name" value="FAD_PCMH"/>
    <property type="match status" value="1"/>
</dbReference>
<dbReference type="PANTHER" id="PTHR11748:SF119">
    <property type="entry name" value="D-2-HYDROXYGLUTARATE DEHYDROGENASE"/>
    <property type="match status" value="1"/>
</dbReference>
<evidence type="ECO:0000313" key="10">
    <source>
        <dbReference type="Proteomes" id="UP001164390"/>
    </source>
</evidence>
<comment type="cofactor">
    <cofactor evidence="1">
        <name>FAD</name>
        <dbReference type="ChEBI" id="CHEBI:57692"/>
    </cofactor>
</comment>
<dbReference type="Pfam" id="PF13183">
    <property type="entry name" value="Fer4_8"/>
    <property type="match status" value="1"/>
</dbReference>
<proteinExistence type="predicted"/>
<evidence type="ECO:0000256" key="3">
    <source>
        <dbReference type="ARBA" id="ARBA00022723"/>
    </source>
</evidence>
<accession>A0AA46TI67</accession>
<dbReference type="Pfam" id="PF01565">
    <property type="entry name" value="FAD_binding_4"/>
    <property type="match status" value="1"/>
</dbReference>
<evidence type="ECO:0000256" key="5">
    <source>
        <dbReference type="ARBA" id="ARBA00023002"/>
    </source>
</evidence>
<keyword evidence="7" id="KW-0411">Iron-sulfur</keyword>
<dbReference type="Gene3D" id="1.10.45.10">
    <property type="entry name" value="Vanillyl-alcohol Oxidase, Chain A, domain 4"/>
    <property type="match status" value="1"/>
</dbReference>
<evidence type="ECO:0000259" key="8">
    <source>
        <dbReference type="PROSITE" id="PS51387"/>
    </source>
</evidence>
<dbReference type="InterPro" id="IPR017896">
    <property type="entry name" value="4Fe4S_Fe-S-bd"/>
</dbReference>
<dbReference type="InterPro" id="IPR016171">
    <property type="entry name" value="Vanillyl_alc_oxidase_C-sub2"/>
</dbReference>
<dbReference type="GO" id="GO:0008720">
    <property type="term" value="F:D-lactate dehydrogenase (NAD+) activity"/>
    <property type="evidence" value="ECO:0007669"/>
    <property type="project" value="TreeGrafter"/>
</dbReference>
<dbReference type="InterPro" id="IPR016164">
    <property type="entry name" value="FAD-linked_Oxase-like_C"/>
</dbReference>
<gene>
    <name evidence="9" type="ORF">L0C25_01660</name>
</gene>
<dbReference type="PROSITE" id="PS00198">
    <property type="entry name" value="4FE4S_FER_1"/>
    <property type="match status" value="1"/>
</dbReference>
<dbReference type="Gene3D" id="1.10.1060.10">
    <property type="entry name" value="Alpha-helical ferredoxin"/>
    <property type="match status" value="1"/>
</dbReference>